<evidence type="ECO:0000256" key="1">
    <source>
        <dbReference type="ARBA" id="ARBA00023054"/>
    </source>
</evidence>
<dbReference type="HOGENOM" id="CLU_2661866_0_0_1"/>
<dbReference type="Gramene" id="EFJ27654">
    <property type="protein sequence ID" value="EFJ27654"/>
    <property type="gene ID" value="SELMODRAFT_95291"/>
</dbReference>
<dbReference type="InterPro" id="IPR001752">
    <property type="entry name" value="Kinesin_motor_dom"/>
</dbReference>
<proteinExistence type="inferred from homology"/>
<keyword evidence="1" id="KW-0175">Coiled coil</keyword>
<dbReference type="PANTHER" id="PTHR47968:SF75">
    <property type="entry name" value="CENTROMERE-ASSOCIATED PROTEIN E"/>
    <property type="match status" value="1"/>
</dbReference>
<dbReference type="Pfam" id="PF00225">
    <property type="entry name" value="Kinesin"/>
    <property type="match status" value="1"/>
</dbReference>
<dbReference type="eggNOG" id="KOG0242">
    <property type="taxonomic scope" value="Eukaryota"/>
</dbReference>
<evidence type="ECO:0000313" key="6">
    <source>
        <dbReference type="Proteomes" id="UP000001514"/>
    </source>
</evidence>
<dbReference type="GO" id="GO:0007018">
    <property type="term" value="P:microtubule-based movement"/>
    <property type="evidence" value="ECO:0007669"/>
    <property type="project" value="InterPro"/>
</dbReference>
<protein>
    <recommendedName>
        <fullName evidence="4">Kinesin motor domain-containing protein</fullName>
    </recommendedName>
</protein>
<keyword evidence="6" id="KW-1185">Reference proteome</keyword>
<feature type="domain" description="Kinesin motor" evidence="4">
    <location>
        <begin position="1"/>
        <end position="76"/>
    </location>
</feature>
<dbReference type="InterPro" id="IPR027640">
    <property type="entry name" value="Kinesin-like_fam"/>
</dbReference>
<organism evidence="6">
    <name type="scientific">Selaginella moellendorffii</name>
    <name type="common">Spikemoss</name>
    <dbReference type="NCBI Taxonomy" id="88036"/>
    <lineage>
        <taxon>Eukaryota</taxon>
        <taxon>Viridiplantae</taxon>
        <taxon>Streptophyta</taxon>
        <taxon>Embryophyta</taxon>
        <taxon>Tracheophyta</taxon>
        <taxon>Lycopodiopsida</taxon>
        <taxon>Selaginellales</taxon>
        <taxon>Selaginellaceae</taxon>
        <taxon>Selaginella</taxon>
    </lineage>
</organism>
<dbReference type="PANTHER" id="PTHR47968">
    <property type="entry name" value="CENTROMERE PROTEIN E"/>
    <property type="match status" value="1"/>
</dbReference>
<evidence type="ECO:0000313" key="5">
    <source>
        <dbReference type="EMBL" id="EFJ27654.1"/>
    </source>
</evidence>
<dbReference type="InterPro" id="IPR036961">
    <property type="entry name" value="Kinesin_motor_dom_sf"/>
</dbReference>
<dbReference type="STRING" id="88036.D8RJ59"/>
<dbReference type="InterPro" id="IPR027417">
    <property type="entry name" value="P-loop_NTPase"/>
</dbReference>
<dbReference type="EMBL" id="GL377581">
    <property type="protein sequence ID" value="EFJ27654.1"/>
    <property type="molecule type" value="Genomic_DNA"/>
</dbReference>
<gene>
    <name evidence="5" type="ORF">SELMODRAFT_95291</name>
</gene>
<dbReference type="SUPFAM" id="SSF52540">
    <property type="entry name" value="P-loop containing nucleoside triphosphate hydrolases"/>
    <property type="match status" value="1"/>
</dbReference>
<evidence type="ECO:0000256" key="3">
    <source>
        <dbReference type="PROSITE-ProRule" id="PRU00283"/>
    </source>
</evidence>
<dbReference type="Gene3D" id="3.40.850.10">
    <property type="entry name" value="Kinesin motor domain"/>
    <property type="match status" value="1"/>
</dbReference>
<sequence length="76" mass="8281">LVLFDLASSEHVAKTGAGGVRLKEGQHISKSLMTIGTVRNKLSEGPGKGNTFLLLASFFFHKGYIAYLDSKLMRIL</sequence>
<comment type="caution">
    <text evidence="3">Lacks conserved residue(s) required for the propagation of feature annotation.</text>
</comment>
<feature type="non-terminal residue" evidence="5">
    <location>
        <position position="1"/>
    </location>
</feature>
<dbReference type="GO" id="GO:0003777">
    <property type="term" value="F:microtubule motor activity"/>
    <property type="evidence" value="ECO:0007669"/>
    <property type="project" value="InterPro"/>
</dbReference>
<reference evidence="5 6" key="1">
    <citation type="journal article" date="2011" name="Science">
        <title>The Selaginella genome identifies genetic changes associated with the evolution of vascular plants.</title>
        <authorList>
            <person name="Banks J.A."/>
            <person name="Nishiyama T."/>
            <person name="Hasebe M."/>
            <person name="Bowman J.L."/>
            <person name="Gribskov M."/>
            <person name="dePamphilis C."/>
            <person name="Albert V.A."/>
            <person name="Aono N."/>
            <person name="Aoyama T."/>
            <person name="Ambrose B.A."/>
            <person name="Ashton N.W."/>
            <person name="Axtell M.J."/>
            <person name="Barker E."/>
            <person name="Barker M.S."/>
            <person name="Bennetzen J.L."/>
            <person name="Bonawitz N.D."/>
            <person name="Chapple C."/>
            <person name="Cheng C."/>
            <person name="Correa L.G."/>
            <person name="Dacre M."/>
            <person name="DeBarry J."/>
            <person name="Dreyer I."/>
            <person name="Elias M."/>
            <person name="Engstrom E.M."/>
            <person name="Estelle M."/>
            <person name="Feng L."/>
            <person name="Finet C."/>
            <person name="Floyd S.K."/>
            <person name="Frommer W.B."/>
            <person name="Fujita T."/>
            <person name="Gramzow L."/>
            <person name="Gutensohn M."/>
            <person name="Harholt J."/>
            <person name="Hattori M."/>
            <person name="Heyl A."/>
            <person name="Hirai T."/>
            <person name="Hiwatashi Y."/>
            <person name="Ishikawa M."/>
            <person name="Iwata M."/>
            <person name="Karol K.G."/>
            <person name="Koehler B."/>
            <person name="Kolukisaoglu U."/>
            <person name="Kubo M."/>
            <person name="Kurata T."/>
            <person name="Lalonde S."/>
            <person name="Li K."/>
            <person name="Li Y."/>
            <person name="Litt A."/>
            <person name="Lyons E."/>
            <person name="Manning G."/>
            <person name="Maruyama T."/>
            <person name="Michael T.P."/>
            <person name="Mikami K."/>
            <person name="Miyazaki S."/>
            <person name="Morinaga S."/>
            <person name="Murata T."/>
            <person name="Mueller-Roeber B."/>
            <person name="Nelson D.R."/>
            <person name="Obara M."/>
            <person name="Oguri Y."/>
            <person name="Olmstead R.G."/>
            <person name="Onodera N."/>
            <person name="Petersen B.L."/>
            <person name="Pils B."/>
            <person name="Prigge M."/>
            <person name="Rensing S.A."/>
            <person name="Riano-Pachon D.M."/>
            <person name="Roberts A.W."/>
            <person name="Sato Y."/>
            <person name="Scheller H.V."/>
            <person name="Schulz B."/>
            <person name="Schulz C."/>
            <person name="Shakirov E.V."/>
            <person name="Shibagaki N."/>
            <person name="Shinohara N."/>
            <person name="Shippen D.E."/>
            <person name="Soerensen I."/>
            <person name="Sotooka R."/>
            <person name="Sugimoto N."/>
            <person name="Sugita M."/>
            <person name="Sumikawa N."/>
            <person name="Tanurdzic M."/>
            <person name="Theissen G."/>
            <person name="Ulvskov P."/>
            <person name="Wakazuki S."/>
            <person name="Weng J.K."/>
            <person name="Willats W.W."/>
            <person name="Wipf D."/>
            <person name="Wolf P.G."/>
            <person name="Yang L."/>
            <person name="Zimmer A.D."/>
            <person name="Zhu Q."/>
            <person name="Mitros T."/>
            <person name="Hellsten U."/>
            <person name="Loque D."/>
            <person name="Otillar R."/>
            <person name="Salamov A."/>
            <person name="Schmutz J."/>
            <person name="Shapiro H."/>
            <person name="Lindquist E."/>
            <person name="Lucas S."/>
            <person name="Rokhsar D."/>
            <person name="Grigoriev I.V."/>
        </authorList>
    </citation>
    <scope>NUCLEOTIDE SEQUENCE [LARGE SCALE GENOMIC DNA]</scope>
</reference>
<dbReference type="PROSITE" id="PS50067">
    <property type="entry name" value="KINESIN_MOTOR_2"/>
    <property type="match status" value="1"/>
</dbReference>
<dbReference type="AlphaFoldDB" id="D8RJ59"/>
<name>D8RJ59_SELML</name>
<keyword evidence="2" id="KW-0505">Motor protein</keyword>
<dbReference type="KEGG" id="smo:SELMODRAFT_95291"/>
<accession>D8RJ59</accession>
<dbReference type="GO" id="GO:0005524">
    <property type="term" value="F:ATP binding"/>
    <property type="evidence" value="ECO:0007669"/>
    <property type="project" value="InterPro"/>
</dbReference>
<dbReference type="InParanoid" id="D8RJ59"/>
<evidence type="ECO:0000256" key="2">
    <source>
        <dbReference type="ARBA" id="ARBA00023175"/>
    </source>
</evidence>
<dbReference type="GO" id="GO:0008017">
    <property type="term" value="F:microtubule binding"/>
    <property type="evidence" value="ECO:0007669"/>
    <property type="project" value="InterPro"/>
</dbReference>
<dbReference type="Proteomes" id="UP000001514">
    <property type="component" value="Unassembled WGS sequence"/>
</dbReference>
<evidence type="ECO:0000259" key="4">
    <source>
        <dbReference type="PROSITE" id="PS50067"/>
    </source>
</evidence>
<comment type="similarity">
    <text evidence="3">Belongs to the TRAFAC class myosin-kinesin ATPase superfamily. Kinesin family.</text>
</comment>